<evidence type="ECO:0000259" key="1">
    <source>
        <dbReference type="Pfam" id="PF11706"/>
    </source>
</evidence>
<proteinExistence type="predicted"/>
<sequence>MVEDEELLLAVLNSAPVIDGHPTDRLRGEGAAEWVRTALGGHGTAAECERLRLVREALHALIRRTSSDTDALSAALRGARLRPEVSPAGVAWELETPPDERLAVRVVLAWSRVTTELAGRLRPCANEECHLFLVDHSRPGTARWCSMAACGNRMKARAHARRRRTG</sequence>
<protein>
    <submittedName>
        <fullName evidence="2">Conserved protein containing a Zn-ribbon-like motif, possibly RNA-binding</fullName>
    </submittedName>
</protein>
<dbReference type="PANTHER" id="PTHR35525:SF3">
    <property type="entry name" value="BLL6575 PROTEIN"/>
    <property type="match status" value="1"/>
</dbReference>
<dbReference type="Proteomes" id="UP000219072">
    <property type="component" value="Unassembled WGS sequence"/>
</dbReference>
<dbReference type="Gene3D" id="1.10.3300.10">
    <property type="entry name" value="Jann2411-like domain"/>
    <property type="match status" value="1"/>
</dbReference>
<dbReference type="SUPFAM" id="SSF160904">
    <property type="entry name" value="Jann2411-like"/>
    <property type="match status" value="1"/>
</dbReference>
<organism evidence="2 3">
    <name type="scientific">Streptomyces zhaozhouensis</name>
    <dbReference type="NCBI Taxonomy" id="1300267"/>
    <lineage>
        <taxon>Bacteria</taxon>
        <taxon>Bacillati</taxon>
        <taxon>Actinomycetota</taxon>
        <taxon>Actinomycetes</taxon>
        <taxon>Kitasatosporales</taxon>
        <taxon>Streptomycetaceae</taxon>
        <taxon>Streptomyces</taxon>
    </lineage>
</organism>
<dbReference type="InterPro" id="IPR010852">
    <property type="entry name" value="ABATE"/>
</dbReference>
<gene>
    <name evidence="2" type="ORF">SAMN06297387_101505</name>
</gene>
<dbReference type="EMBL" id="OCNE01000001">
    <property type="protein sequence ID" value="SOD59147.1"/>
    <property type="molecule type" value="Genomic_DNA"/>
</dbReference>
<evidence type="ECO:0000313" key="2">
    <source>
        <dbReference type="EMBL" id="SOD59147.1"/>
    </source>
</evidence>
<feature type="domain" description="Zinc finger CGNR" evidence="1">
    <location>
        <begin position="120"/>
        <end position="163"/>
    </location>
</feature>
<dbReference type="InterPro" id="IPR023286">
    <property type="entry name" value="ABATE_dom_sf"/>
</dbReference>
<reference evidence="2 3" key="1">
    <citation type="submission" date="2017-09" db="EMBL/GenBank/DDBJ databases">
        <authorList>
            <person name="Ehlers B."/>
            <person name="Leendertz F.H."/>
        </authorList>
    </citation>
    <scope>NUCLEOTIDE SEQUENCE [LARGE SCALE GENOMIC DNA]</scope>
    <source>
        <strain evidence="2 3">CGMCC 4.7095</strain>
    </source>
</reference>
<dbReference type="Pfam" id="PF11706">
    <property type="entry name" value="zf-CGNR"/>
    <property type="match status" value="1"/>
</dbReference>
<keyword evidence="3" id="KW-1185">Reference proteome</keyword>
<dbReference type="InterPro" id="IPR021005">
    <property type="entry name" value="Znf_CGNR"/>
</dbReference>
<dbReference type="AlphaFoldDB" id="A0A286DK72"/>
<dbReference type="OrthoDB" id="3211108at2"/>
<dbReference type="RefSeq" id="WP_097229239.1">
    <property type="nucleotide sequence ID" value="NZ_OCNE01000001.1"/>
</dbReference>
<name>A0A286DK72_9ACTN</name>
<dbReference type="PANTHER" id="PTHR35525">
    <property type="entry name" value="BLL6575 PROTEIN"/>
    <property type="match status" value="1"/>
</dbReference>
<evidence type="ECO:0000313" key="3">
    <source>
        <dbReference type="Proteomes" id="UP000219072"/>
    </source>
</evidence>
<accession>A0A286DK72</accession>